<dbReference type="STRING" id="136857.CTEST_00340"/>
<gene>
    <name evidence="1" type="ORF">CTEST_00340</name>
</gene>
<accession>A0A0G3H6S2</accession>
<keyword evidence="2" id="KW-1185">Reference proteome</keyword>
<sequence length="59" mass="6574">MSFIDKAKAKAGEFLNNEESTDQVLDKVEKFATDKLGEDKADKIRSARDAVDEKLGDKN</sequence>
<dbReference type="OrthoDB" id="4421423at2"/>
<reference evidence="2" key="2">
    <citation type="submission" date="2015-05" db="EMBL/GenBank/DDBJ databases">
        <title>Complete genome sequence of Corynebacterium testudinoris DSM 44614, recovered from necrotic lesions in the mouth of a tortoise.</title>
        <authorList>
            <person name="Ruckert C."/>
            <person name="Albersmeier A."/>
            <person name="Winkler A."/>
            <person name="Tauch A."/>
        </authorList>
    </citation>
    <scope>NUCLEOTIDE SEQUENCE [LARGE SCALE GENOMIC DNA]</scope>
    <source>
        <strain evidence="2">DSM 44614</strain>
    </source>
</reference>
<reference evidence="1 2" key="1">
    <citation type="journal article" date="2015" name="Genome Announc.">
        <title>Complete Genome Sequence of the Type Strain Corynebacterium testudinoris DSM 44614, Recovered from Necrotic Lesions in the Mouth of a Tortoise.</title>
        <authorList>
            <person name="Ruckert C."/>
            <person name="Kriete M."/>
            <person name="Jaenicke S."/>
            <person name="Winkler A."/>
            <person name="Tauch A."/>
        </authorList>
    </citation>
    <scope>NUCLEOTIDE SEQUENCE [LARGE SCALE GENOMIC DNA]</scope>
    <source>
        <strain evidence="1 2">DSM 44614</strain>
    </source>
</reference>
<dbReference type="InterPro" id="IPR028037">
    <property type="entry name" value="Antitoxin_Rv0909/MT0933"/>
</dbReference>
<dbReference type="PATRIC" id="fig|136857.5.peg.65"/>
<dbReference type="AlphaFoldDB" id="A0A0G3H6S2"/>
<dbReference type="Proteomes" id="UP000035540">
    <property type="component" value="Chromosome"/>
</dbReference>
<evidence type="ECO:0000313" key="2">
    <source>
        <dbReference type="Proteomes" id="UP000035540"/>
    </source>
</evidence>
<organism evidence="1 2">
    <name type="scientific">Corynebacterium testudinoris</name>
    <dbReference type="NCBI Taxonomy" id="136857"/>
    <lineage>
        <taxon>Bacteria</taxon>
        <taxon>Bacillati</taxon>
        <taxon>Actinomycetota</taxon>
        <taxon>Actinomycetes</taxon>
        <taxon>Mycobacteriales</taxon>
        <taxon>Corynebacteriaceae</taxon>
        <taxon>Corynebacterium</taxon>
    </lineage>
</organism>
<protein>
    <submittedName>
        <fullName evidence="1">Antitoxin protein</fullName>
    </submittedName>
</protein>
<name>A0A0G3H6S2_9CORY</name>
<dbReference type="RefSeq" id="WP_047252041.1">
    <property type="nucleotide sequence ID" value="NZ_CP011545.1"/>
</dbReference>
<dbReference type="Pfam" id="PF14013">
    <property type="entry name" value="MT0933_antitox"/>
    <property type="match status" value="1"/>
</dbReference>
<evidence type="ECO:0000313" key="1">
    <source>
        <dbReference type="EMBL" id="AKK07538.1"/>
    </source>
</evidence>
<dbReference type="EMBL" id="CP011545">
    <property type="protein sequence ID" value="AKK07538.1"/>
    <property type="molecule type" value="Genomic_DNA"/>
</dbReference>
<dbReference type="KEGG" id="cted:CTEST_00340"/>
<proteinExistence type="predicted"/>